<name>A0ABV8P5T6_9SPHI</name>
<comment type="caution">
    <text evidence="1">The sequence shown here is derived from an EMBL/GenBank/DDBJ whole genome shotgun (WGS) entry which is preliminary data.</text>
</comment>
<evidence type="ECO:0000313" key="2">
    <source>
        <dbReference type="Proteomes" id="UP001595789"/>
    </source>
</evidence>
<proteinExistence type="predicted"/>
<protein>
    <submittedName>
        <fullName evidence="1">Uncharacterized protein</fullName>
    </submittedName>
</protein>
<organism evidence="1 2">
    <name type="scientific">Pedobacter lithocola</name>
    <dbReference type="NCBI Taxonomy" id="1908239"/>
    <lineage>
        <taxon>Bacteria</taxon>
        <taxon>Pseudomonadati</taxon>
        <taxon>Bacteroidota</taxon>
        <taxon>Sphingobacteriia</taxon>
        <taxon>Sphingobacteriales</taxon>
        <taxon>Sphingobacteriaceae</taxon>
        <taxon>Pedobacter</taxon>
    </lineage>
</organism>
<reference evidence="2" key="1">
    <citation type="journal article" date="2019" name="Int. J. Syst. Evol. Microbiol.">
        <title>The Global Catalogue of Microorganisms (GCM) 10K type strain sequencing project: providing services to taxonomists for standard genome sequencing and annotation.</title>
        <authorList>
            <consortium name="The Broad Institute Genomics Platform"/>
            <consortium name="The Broad Institute Genome Sequencing Center for Infectious Disease"/>
            <person name="Wu L."/>
            <person name="Ma J."/>
        </authorList>
    </citation>
    <scope>NUCLEOTIDE SEQUENCE [LARGE SCALE GENOMIC DNA]</scope>
    <source>
        <strain evidence="2">CCM 8691</strain>
    </source>
</reference>
<keyword evidence="2" id="KW-1185">Reference proteome</keyword>
<evidence type="ECO:0000313" key="1">
    <source>
        <dbReference type="EMBL" id="MFC4210649.1"/>
    </source>
</evidence>
<dbReference type="EMBL" id="JBHSBW010000007">
    <property type="protein sequence ID" value="MFC4210649.1"/>
    <property type="molecule type" value="Genomic_DNA"/>
</dbReference>
<gene>
    <name evidence="1" type="ORF">ACFOWA_05630</name>
</gene>
<dbReference type="RefSeq" id="WP_378982610.1">
    <property type="nucleotide sequence ID" value="NZ_JBHSBW010000007.1"/>
</dbReference>
<sequence length="44" mass="4924">MKKSKDGIIRKSKGLAGIIENSIVLRNVAIENNFLTIYKSCKTK</sequence>
<accession>A0ABV8P5T6</accession>
<dbReference type="Proteomes" id="UP001595789">
    <property type="component" value="Unassembled WGS sequence"/>
</dbReference>